<evidence type="ECO:0000256" key="5">
    <source>
        <dbReference type="ARBA" id="ARBA00022643"/>
    </source>
</evidence>
<dbReference type="InterPro" id="IPR008254">
    <property type="entry name" value="Flavodoxin/NO_synth"/>
</dbReference>
<feature type="domain" description="Flavodoxin-like" evidence="8">
    <location>
        <begin position="4"/>
        <end position="141"/>
    </location>
</feature>
<comment type="cofactor">
    <cofactor evidence="1 7">
        <name>FMN</name>
        <dbReference type="ChEBI" id="CHEBI:58210"/>
    </cofactor>
</comment>
<evidence type="ECO:0000313" key="10">
    <source>
        <dbReference type="Proteomes" id="UP000823863"/>
    </source>
</evidence>
<dbReference type="Pfam" id="PF00258">
    <property type="entry name" value="Flavodoxin_1"/>
    <property type="match status" value="1"/>
</dbReference>
<dbReference type="GO" id="GO:0016651">
    <property type="term" value="F:oxidoreductase activity, acting on NAD(P)H"/>
    <property type="evidence" value="ECO:0007669"/>
    <property type="project" value="UniProtKB-ARBA"/>
</dbReference>
<dbReference type="GO" id="GO:0009055">
    <property type="term" value="F:electron transfer activity"/>
    <property type="evidence" value="ECO:0007669"/>
    <property type="project" value="UniProtKB-UniRule"/>
</dbReference>
<keyword evidence="4 7" id="KW-0285">Flavoprotein</keyword>
<dbReference type="SUPFAM" id="SSF52218">
    <property type="entry name" value="Flavoproteins"/>
    <property type="match status" value="1"/>
</dbReference>
<dbReference type="Proteomes" id="UP000823863">
    <property type="component" value="Unassembled WGS sequence"/>
</dbReference>
<evidence type="ECO:0000256" key="4">
    <source>
        <dbReference type="ARBA" id="ARBA00022630"/>
    </source>
</evidence>
<sequence>MSKIYVVYWSQTGNTEAMANAVAEGIQSGGKEAQAVEVSQIFPSALKEAPVFAMGCPAMGAEVLEESEMEPFVMEVESFAQGKQIGLFGSYGWGDGEWMRDWESRMSSAGAAIVGGEGVITQETPDEMALEACRNLGRALAAI</sequence>
<dbReference type="NCBIfam" id="TIGR01753">
    <property type="entry name" value="flav_short"/>
    <property type="match status" value="1"/>
</dbReference>
<dbReference type="EMBL" id="DWWB01000022">
    <property type="protein sequence ID" value="HJC66093.1"/>
    <property type="molecule type" value="Genomic_DNA"/>
</dbReference>
<evidence type="ECO:0000256" key="6">
    <source>
        <dbReference type="ARBA" id="ARBA00022982"/>
    </source>
</evidence>
<protein>
    <recommendedName>
        <fullName evidence="7">Flavodoxin</fullName>
    </recommendedName>
</protein>
<dbReference type="PANTHER" id="PTHR43717">
    <property type="entry name" value="ANAEROBIC NITRIC OXIDE REDUCTASE FLAVORUBREDOXIN"/>
    <property type="match status" value="1"/>
</dbReference>
<name>A0A9D2PRX9_9FIRM</name>
<evidence type="ECO:0000256" key="3">
    <source>
        <dbReference type="ARBA" id="ARBA00022448"/>
    </source>
</evidence>
<dbReference type="AlphaFoldDB" id="A0A9D2PRX9"/>
<dbReference type="PANTHER" id="PTHR43717:SF1">
    <property type="entry name" value="ANAEROBIC NITRIC OXIDE REDUCTASE FLAVORUBREDOXIN"/>
    <property type="match status" value="1"/>
</dbReference>
<reference evidence="9" key="2">
    <citation type="submission" date="2021-04" db="EMBL/GenBank/DDBJ databases">
        <authorList>
            <person name="Gilroy R."/>
        </authorList>
    </citation>
    <scope>NUCLEOTIDE SEQUENCE</scope>
    <source>
        <strain evidence="9">CHK198-12963</strain>
    </source>
</reference>
<evidence type="ECO:0000256" key="2">
    <source>
        <dbReference type="ARBA" id="ARBA00005267"/>
    </source>
</evidence>
<organism evidence="9 10">
    <name type="scientific">Candidatus Enterocloster excrementigallinarum</name>
    <dbReference type="NCBI Taxonomy" id="2838558"/>
    <lineage>
        <taxon>Bacteria</taxon>
        <taxon>Bacillati</taxon>
        <taxon>Bacillota</taxon>
        <taxon>Clostridia</taxon>
        <taxon>Lachnospirales</taxon>
        <taxon>Lachnospiraceae</taxon>
        <taxon>Enterocloster</taxon>
    </lineage>
</organism>
<evidence type="ECO:0000256" key="1">
    <source>
        <dbReference type="ARBA" id="ARBA00001917"/>
    </source>
</evidence>
<reference evidence="9" key="1">
    <citation type="journal article" date="2021" name="PeerJ">
        <title>Extensive microbial diversity within the chicken gut microbiome revealed by metagenomics and culture.</title>
        <authorList>
            <person name="Gilroy R."/>
            <person name="Ravi A."/>
            <person name="Getino M."/>
            <person name="Pursley I."/>
            <person name="Horton D.L."/>
            <person name="Alikhan N.F."/>
            <person name="Baker D."/>
            <person name="Gharbi K."/>
            <person name="Hall N."/>
            <person name="Watson M."/>
            <person name="Adriaenssens E.M."/>
            <person name="Foster-Nyarko E."/>
            <person name="Jarju S."/>
            <person name="Secka A."/>
            <person name="Antonio M."/>
            <person name="Oren A."/>
            <person name="Chaudhuri R.R."/>
            <person name="La Ragione R."/>
            <person name="Hildebrand F."/>
            <person name="Pallen M.J."/>
        </authorList>
    </citation>
    <scope>NUCLEOTIDE SEQUENCE</scope>
    <source>
        <strain evidence="9">CHK198-12963</strain>
    </source>
</reference>
<dbReference type="InterPro" id="IPR001226">
    <property type="entry name" value="Flavodoxin_CS"/>
</dbReference>
<dbReference type="Gene3D" id="3.40.50.360">
    <property type="match status" value="1"/>
</dbReference>
<evidence type="ECO:0000259" key="8">
    <source>
        <dbReference type="PROSITE" id="PS50902"/>
    </source>
</evidence>
<comment type="caution">
    <text evidence="9">The sequence shown here is derived from an EMBL/GenBank/DDBJ whole genome shotgun (WGS) entry which is preliminary data.</text>
</comment>
<gene>
    <name evidence="9" type="ORF">H9931_05145</name>
</gene>
<keyword evidence="6 7" id="KW-0249">Electron transport</keyword>
<dbReference type="InterPro" id="IPR029039">
    <property type="entry name" value="Flavoprotein-like_sf"/>
</dbReference>
<dbReference type="GO" id="GO:0010181">
    <property type="term" value="F:FMN binding"/>
    <property type="evidence" value="ECO:0007669"/>
    <property type="project" value="UniProtKB-UniRule"/>
</dbReference>
<evidence type="ECO:0000256" key="7">
    <source>
        <dbReference type="RuleBase" id="RU367037"/>
    </source>
</evidence>
<comment type="function">
    <text evidence="7">Low-potential electron donor to a number of redox enzymes.</text>
</comment>
<dbReference type="PROSITE" id="PS00201">
    <property type="entry name" value="FLAVODOXIN"/>
    <property type="match status" value="1"/>
</dbReference>
<evidence type="ECO:0000313" key="9">
    <source>
        <dbReference type="EMBL" id="HJC66093.1"/>
    </source>
</evidence>
<dbReference type="PROSITE" id="PS50902">
    <property type="entry name" value="FLAVODOXIN_LIKE"/>
    <property type="match status" value="1"/>
</dbReference>
<comment type="similarity">
    <text evidence="2 7">Belongs to the flavodoxin family.</text>
</comment>
<keyword evidence="3 7" id="KW-0813">Transport</keyword>
<keyword evidence="5 7" id="KW-0288">FMN</keyword>
<dbReference type="InterPro" id="IPR010087">
    <property type="entry name" value="Flav_short"/>
</dbReference>
<proteinExistence type="inferred from homology"/>
<accession>A0A9D2PRX9</accession>